<evidence type="ECO:0000313" key="1">
    <source>
        <dbReference type="EMBL" id="MBC5675865.1"/>
    </source>
</evidence>
<reference evidence="1 2" key="1">
    <citation type="submission" date="2020-08" db="EMBL/GenBank/DDBJ databases">
        <title>Genome public.</title>
        <authorList>
            <person name="Liu C."/>
            <person name="Sun Q."/>
        </authorList>
    </citation>
    <scope>NUCLEOTIDE SEQUENCE [LARGE SCALE GENOMIC DNA]</scope>
    <source>
        <strain evidence="1 2">NSJ-34</strain>
    </source>
</reference>
<dbReference type="EMBL" id="JACOOU010000022">
    <property type="protein sequence ID" value="MBC5675865.1"/>
    <property type="molecule type" value="Genomic_DNA"/>
</dbReference>
<accession>A0ABR7FMM1</accession>
<gene>
    <name evidence="1" type="ORF">H8S76_26965</name>
</gene>
<organism evidence="1 2">
    <name type="scientific">Blautia celeris</name>
    <dbReference type="NCBI Taxonomy" id="2763026"/>
    <lineage>
        <taxon>Bacteria</taxon>
        <taxon>Bacillati</taxon>
        <taxon>Bacillota</taxon>
        <taxon>Clostridia</taxon>
        <taxon>Lachnospirales</taxon>
        <taxon>Lachnospiraceae</taxon>
        <taxon>Blautia</taxon>
    </lineage>
</organism>
<proteinExistence type="predicted"/>
<protein>
    <submittedName>
        <fullName evidence="1">Mobility-associated LCxxNW protein</fullName>
    </submittedName>
</protein>
<dbReference type="Proteomes" id="UP000654573">
    <property type="component" value="Unassembled WGS sequence"/>
</dbReference>
<evidence type="ECO:0000313" key="2">
    <source>
        <dbReference type="Proteomes" id="UP000654573"/>
    </source>
</evidence>
<keyword evidence="2" id="KW-1185">Reference proteome</keyword>
<comment type="caution">
    <text evidence="1">The sequence shown here is derived from an EMBL/GenBank/DDBJ whole genome shotgun (WGS) entry which is preliminary data.</text>
</comment>
<name>A0ABR7FMM1_9FIRM</name>
<sequence length="41" mass="4660">MKQNIQAAELCSSNWSEINYLLGRVKLLESLLKENGIKIPD</sequence>
<dbReference type="NCBIfam" id="NF033850">
    <property type="entry name" value="LCxxNW"/>
    <property type="match status" value="1"/>
</dbReference>